<organism evidence="3">
    <name type="scientific">Caenorhabditis brenneri</name>
    <name type="common">Nematode worm</name>
    <dbReference type="NCBI Taxonomy" id="135651"/>
    <lineage>
        <taxon>Eukaryota</taxon>
        <taxon>Metazoa</taxon>
        <taxon>Ecdysozoa</taxon>
        <taxon>Nematoda</taxon>
        <taxon>Chromadorea</taxon>
        <taxon>Rhabditida</taxon>
        <taxon>Rhabditina</taxon>
        <taxon>Rhabditomorpha</taxon>
        <taxon>Rhabditoidea</taxon>
        <taxon>Rhabditidae</taxon>
        <taxon>Peloderinae</taxon>
        <taxon>Caenorhabditis</taxon>
    </lineage>
</organism>
<evidence type="ECO:0000313" key="2">
    <source>
        <dbReference type="EMBL" id="EGT41205.1"/>
    </source>
</evidence>
<dbReference type="EMBL" id="GL379990">
    <property type="protein sequence ID" value="EGT41205.1"/>
    <property type="molecule type" value="Genomic_DNA"/>
</dbReference>
<protein>
    <submittedName>
        <fullName evidence="2">Uncharacterized protein</fullName>
    </submittedName>
</protein>
<evidence type="ECO:0000256" key="1">
    <source>
        <dbReference type="SAM" id="MobiDB-lite"/>
    </source>
</evidence>
<reference evidence="3" key="1">
    <citation type="submission" date="2011-07" db="EMBL/GenBank/DDBJ databases">
        <authorList>
            <consortium name="Caenorhabditis brenneri Sequencing and Analysis Consortium"/>
            <person name="Wilson R.K."/>
        </authorList>
    </citation>
    <scope>NUCLEOTIDE SEQUENCE [LARGE SCALE GENOMIC DNA]</scope>
    <source>
        <strain evidence="3">PB2801</strain>
    </source>
</reference>
<name>G0NZK2_CAEBE</name>
<proteinExistence type="predicted"/>
<accession>G0NZK2</accession>
<keyword evidence="3" id="KW-1185">Reference proteome</keyword>
<dbReference type="HOGENOM" id="CLU_2656650_0_0_1"/>
<gene>
    <name evidence="2" type="ORF">CAEBREN_22696</name>
</gene>
<dbReference type="AlphaFoldDB" id="G0NZK2"/>
<dbReference type="Proteomes" id="UP000008068">
    <property type="component" value="Unassembled WGS sequence"/>
</dbReference>
<sequence length="76" mass="9056">MAAKVDLEELYPTKPRLPPLPHRQIAQLREEIRDAFEDVSKDRVIQIMFRLMRRNFNHSTQSAAENEEDKDNVYDE</sequence>
<feature type="region of interest" description="Disordered" evidence="1">
    <location>
        <begin position="57"/>
        <end position="76"/>
    </location>
</feature>
<dbReference type="InParanoid" id="G0NZK2"/>
<evidence type="ECO:0000313" key="3">
    <source>
        <dbReference type="Proteomes" id="UP000008068"/>
    </source>
</evidence>